<accession>A0AAD9LL03</accession>
<feature type="compositionally biased region" description="Basic residues" evidence="7">
    <location>
        <begin position="262"/>
        <end position="276"/>
    </location>
</feature>
<proteinExistence type="predicted"/>
<evidence type="ECO:0000313" key="9">
    <source>
        <dbReference type="Proteomes" id="UP001195914"/>
    </source>
</evidence>
<feature type="compositionally biased region" description="Basic and acidic residues" evidence="7">
    <location>
        <begin position="350"/>
        <end position="378"/>
    </location>
</feature>
<evidence type="ECO:0000313" key="8">
    <source>
        <dbReference type="EMBL" id="KAK1939592.1"/>
    </source>
</evidence>
<keyword evidence="5" id="KW-0508">mRNA splicing</keyword>
<sequence length="513" mass="59998">MAGDAEDSLVRNNNRQWTAASRIEAEGLEWLYADPSAAKNNTNNLEEYLLGKSIEGARGELSRDIADPAAAGSLLNEATQDRTLDNMLSKFREDPLFIIKKAELHQQQVLKKYEELARSGRDVVTAQSSGPSESVIPRNGKPIRGISPREGQREQNQDHHRRGYRDRSARREIKRGRYRESRERSVSDESFSSPEGRRSRRDAFRHRKERRSYSESSDVSDHRRASLEKVERDNHREDRRSRRHDRRHSCSESSRGSEGSHARRRGNRHISRHRRSSSYSGRDNRKGYGGSNDRRIRRRSHRRHRSSDERSRSASHETMNRTVRRRRSGTNSSELSRDRSHHRQRHRKDRNVSDDEADRKAMERNDGEAIADRREPHQPDGSSRRKHGPERPRKDTLRYAFAVTDDIMPPQAIQDRAEQKRRELEEQKRIQRDMYASGGGESRLETMLSHGSEHLRERLQQMEQHDRRVQSQEDEVQKDSSDYISKVKHHAYESAKLVERIRQRAPKSLTEDA</sequence>
<gene>
    <name evidence="8" type="ORF">X943_001363</name>
</gene>
<feature type="compositionally biased region" description="Basic and acidic residues" evidence="7">
    <location>
        <begin position="219"/>
        <end position="240"/>
    </location>
</feature>
<keyword evidence="4" id="KW-0175">Coiled coil</keyword>
<evidence type="ECO:0000256" key="3">
    <source>
        <dbReference type="ARBA" id="ARBA00022728"/>
    </source>
</evidence>
<dbReference type="EMBL" id="JAHBMH010000007">
    <property type="protein sequence ID" value="KAK1939592.1"/>
    <property type="molecule type" value="Genomic_DNA"/>
</dbReference>
<reference evidence="8" key="2">
    <citation type="submission" date="2021-05" db="EMBL/GenBank/DDBJ databases">
        <authorList>
            <person name="Pain A."/>
        </authorList>
    </citation>
    <scope>NUCLEOTIDE SEQUENCE</scope>
    <source>
        <strain evidence="8">1802A</strain>
    </source>
</reference>
<protein>
    <recommendedName>
        <fullName evidence="10">Pre-mRNA splicing factor</fullName>
    </recommendedName>
</protein>
<evidence type="ECO:0000256" key="6">
    <source>
        <dbReference type="ARBA" id="ARBA00023242"/>
    </source>
</evidence>
<comment type="caution">
    <text evidence="8">The sequence shown here is derived from an EMBL/GenBank/DDBJ whole genome shotgun (WGS) entry which is preliminary data.</text>
</comment>
<dbReference type="GO" id="GO:0005681">
    <property type="term" value="C:spliceosomal complex"/>
    <property type="evidence" value="ECO:0007669"/>
    <property type="project" value="UniProtKB-KW"/>
</dbReference>
<feature type="compositionally biased region" description="Basic residues" evidence="7">
    <location>
        <begin position="198"/>
        <end position="210"/>
    </location>
</feature>
<feature type="compositionally biased region" description="Basic residues" evidence="7">
    <location>
        <begin position="295"/>
        <end position="305"/>
    </location>
</feature>
<name>A0AAD9LL03_BABDI</name>
<feature type="compositionally biased region" description="Basic and acidic residues" evidence="7">
    <location>
        <begin position="451"/>
        <end position="481"/>
    </location>
</feature>
<evidence type="ECO:0000256" key="1">
    <source>
        <dbReference type="ARBA" id="ARBA00004123"/>
    </source>
</evidence>
<dbReference type="GO" id="GO:0006397">
    <property type="term" value="P:mRNA processing"/>
    <property type="evidence" value="ECO:0007669"/>
    <property type="project" value="UniProtKB-KW"/>
</dbReference>
<organism evidence="8 9">
    <name type="scientific">Babesia divergens</name>
    <dbReference type="NCBI Taxonomy" id="32595"/>
    <lineage>
        <taxon>Eukaryota</taxon>
        <taxon>Sar</taxon>
        <taxon>Alveolata</taxon>
        <taxon>Apicomplexa</taxon>
        <taxon>Aconoidasida</taxon>
        <taxon>Piroplasmida</taxon>
        <taxon>Babesiidae</taxon>
        <taxon>Babesia</taxon>
    </lineage>
</organism>
<comment type="subcellular location">
    <subcellularLocation>
        <location evidence="1">Nucleus</location>
    </subcellularLocation>
</comment>
<feature type="compositionally biased region" description="Basic residues" evidence="7">
    <location>
        <begin position="339"/>
        <end position="349"/>
    </location>
</feature>
<feature type="compositionally biased region" description="Basic and acidic residues" evidence="7">
    <location>
        <begin position="415"/>
        <end position="432"/>
    </location>
</feature>
<evidence type="ECO:0000256" key="2">
    <source>
        <dbReference type="ARBA" id="ARBA00022664"/>
    </source>
</evidence>
<dbReference type="GO" id="GO:0008380">
    <property type="term" value="P:RNA splicing"/>
    <property type="evidence" value="ECO:0007669"/>
    <property type="project" value="UniProtKB-KW"/>
</dbReference>
<keyword evidence="3" id="KW-0747">Spliceosome</keyword>
<dbReference type="Proteomes" id="UP001195914">
    <property type="component" value="Unassembled WGS sequence"/>
</dbReference>
<feature type="compositionally biased region" description="Basic and acidic residues" evidence="7">
    <location>
        <begin position="306"/>
        <end position="319"/>
    </location>
</feature>
<reference evidence="8" key="1">
    <citation type="journal article" date="2014" name="Nucleic Acids Res.">
        <title>The evolutionary dynamics of variant antigen genes in Babesia reveal a history of genomic innovation underlying host-parasite interaction.</title>
        <authorList>
            <person name="Jackson A.P."/>
            <person name="Otto T.D."/>
            <person name="Darby A."/>
            <person name="Ramaprasad A."/>
            <person name="Xia D."/>
            <person name="Echaide I.E."/>
            <person name="Farber M."/>
            <person name="Gahlot S."/>
            <person name="Gamble J."/>
            <person name="Gupta D."/>
            <person name="Gupta Y."/>
            <person name="Jackson L."/>
            <person name="Malandrin L."/>
            <person name="Malas T.B."/>
            <person name="Moussa E."/>
            <person name="Nair M."/>
            <person name="Reid A.J."/>
            <person name="Sanders M."/>
            <person name="Sharma J."/>
            <person name="Tracey A."/>
            <person name="Quail M.A."/>
            <person name="Weir W."/>
            <person name="Wastling J.M."/>
            <person name="Hall N."/>
            <person name="Willadsen P."/>
            <person name="Lingelbach K."/>
            <person name="Shiels B."/>
            <person name="Tait A."/>
            <person name="Berriman M."/>
            <person name="Allred D.R."/>
            <person name="Pain A."/>
        </authorList>
    </citation>
    <scope>NUCLEOTIDE SEQUENCE</scope>
    <source>
        <strain evidence="8">1802A</strain>
    </source>
</reference>
<keyword evidence="6" id="KW-0539">Nucleus</keyword>
<evidence type="ECO:0000256" key="7">
    <source>
        <dbReference type="SAM" id="MobiDB-lite"/>
    </source>
</evidence>
<dbReference type="Pfam" id="PF12542">
    <property type="entry name" value="CWC25"/>
    <property type="match status" value="1"/>
</dbReference>
<keyword evidence="2" id="KW-0507">mRNA processing</keyword>
<feature type="region of interest" description="Disordered" evidence="7">
    <location>
        <begin position="122"/>
        <end position="485"/>
    </location>
</feature>
<feature type="compositionally biased region" description="Basic and acidic residues" evidence="7">
    <location>
        <begin position="178"/>
        <end position="187"/>
    </location>
</feature>
<dbReference type="InterPro" id="IPR022209">
    <property type="entry name" value="CWC25"/>
</dbReference>
<dbReference type="AlphaFoldDB" id="A0AAD9LL03"/>
<evidence type="ECO:0000256" key="4">
    <source>
        <dbReference type="ARBA" id="ARBA00023054"/>
    </source>
</evidence>
<keyword evidence="9" id="KW-1185">Reference proteome</keyword>
<evidence type="ECO:0000256" key="5">
    <source>
        <dbReference type="ARBA" id="ARBA00023187"/>
    </source>
</evidence>
<evidence type="ECO:0008006" key="10">
    <source>
        <dbReference type="Google" id="ProtNLM"/>
    </source>
</evidence>